<evidence type="ECO:0000313" key="4">
    <source>
        <dbReference type="RefSeq" id="XP_021846506.1"/>
    </source>
</evidence>
<protein>
    <submittedName>
        <fullName evidence="3 4">TSL-kinase interacting protein 1 isoform X1</fullName>
    </submittedName>
</protein>
<dbReference type="GeneID" id="110786274"/>
<dbReference type="OrthoDB" id="745018at2759"/>
<feature type="region of interest" description="Disordered" evidence="1">
    <location>
        <begin position="1"/>
        <end position="46"/>
    </location>
</feature>
<evidence type="ECO:0000256" key="1">
    <source>
        <dbReference type="SAM" id="MobiDB-lite"/>
    </source>
</evidence>
<gene>
    <name evidence="3 4" type="primary">LOC110786274</name>
</gene>
<dbReference type="GO" id="GO:0007389">
    <property type="term" value="P:pattern specification process"/>
    <property type="evidence" value="ECO:0000318"/>
    <property type="project" value="GO_Central"/>
</dbReference>
<dbReference type="GO" id="GO:0003682">
    <property type="term" value="F:chromatin binding"/>
    <property type="evidence" value="ECO:0000318"/>
    <property type="project" value="GO_Central"/>
</dbReference>
<name>A0A9R0JTG6_SPIOL</name>
<reference evidence="3 4" key="2">
    <citation type="submission" date="2025-04" db="UniProtKB">
        <authorList>
            <consortium name="RefSeq"/>
        </authorList>
    </citation>
    <scope>IDENTIFICATION</scope>
</reference>
<evidence type="ECO:0000313" key="3">
    <source>
        <dbReference type="RefSeq" id="XP_021846505.1"/>
    </source>
</evidence>
<reference evidence="2" key="1">
    <citation type="journal article" date="2021" name="Nat. Commun.">
        <title>Genomic analyses provide insights into spinach domestication and the genetic basis of agronomic traits.</title>
        <authorList>
            <person name="Cai X."/>
            <person name="Sun X."/>
            <person name="Xu C."/>
            <person name="Sun H."/>
            <person name="Wang X."/>
            <person name="Ge C."/>
            <person name="Zhang Z."/>
            <person name="Wang Q."/>
            <person name="Fei Z."/>
            <person name="Jiao C."/>
            <person name="Wang Q."/>
        </authorList>
    </citation>
    <scope>NUCLEOTIDE SEQUENCE [LARGE SCALE GENOMIC DNA]</scope>
    <source>
        <strain evidence="2">cv. Varoflay</strain>
    </source>
</reference>
<feature type="compositionally biased region" description="Basic and acidic residues" evidence="1">
    <location>
        <begin position="1"/>
        <end position="12"/>
    </location>
</feature>
<keyword evidence="2" id="KW-1185">Reference proteome</keyword>
<feature type="compositionally biased region" description="Low complexity" evidence="1">
    <location>
        <begin position="18"/>
        <end position="28"/>
    </location>
</feature>
<organism evidence="2 3">
    <name type="scientific">Spinacia oleracea</name>
    <name type="common">Spinach</name>
    <dbReference type="NCBI Taxonomy" id="3562"/>
    <lineage>
        <taxon>Eukaryota</taxon>
        <taxon>Viridiplantae</taxon>
        <taxon>Streptophyta</taxon>
        <taxon>Embryophyta</taxon>
        <taxon>Tracheophyta</taxon>
        <taxon>Spermatophyta</taxon>
        <taxon>Magnoliopsida</taxon>
        <taxon>eudicotyledons</taxon>
        <taxon>Gunneridae</taxon>
        <taxon>Pentapetalae</taxon>
        <taxon>Caryophyllales</taxon>
        <taxon>Chenopodiaceae</taxon>
        <taxon>Chenopodioideae</taxon>
        <taxon>Anserineae</taxon>
        <taxon>Spinacia</taxon>
    </lineage>
</organism>
<evidence type="ECO:0000313" key="2">
    <source>
        <dbReference type="Proteomes" id="UP000813463"/>
    </source>
</evidence>
<proteinExistence type="predicted"/>
<dbReference type="AlphaFoldDB" id="A0A9R0JTG6"/>
<sequence length="472" mass="51669">MKSFKQPKEKGEQVPIQGSISKSTIGSKKSSKSPRGQHQKKAVGKDALSTLSKVLQPGDCNADKGSGLQTINQMPPKIKPANEIMLRSSPKIKLQLFPIDEKFRIGLEKDGHNPFLELTLSSRKKISSVLKHLYNKWGSSSIAIGELMLFPFNIAAESLTSCRRWTSSDIGIRAGDIHAMLGNPEIFRLSYGWVSFQPNTSPSHCTKPGQVKNVCRHTMEDTCTTRNGADGTSKPCNEEEFIHMAFRQPVIPEPLPQVVNKNQDEVKSDDFMPSKSSKIENYNAVEEDPSAEPLKHEEPRVDTGMLWSDLSNISIGGLLSEVSMQGRLLSQTTVADSLDAFIEQFKYPQAGTTISSMPSSILDAENTCHSFAFSKQSSSGKDLPTIGRRAFSGLSDHNAASDTFKSPKSEVNAQGCALGNTNVQEPKTDCLPFSSGVCNNENSLGFSSIRWNDSLGPFDLPLTSRQIIKNAN</sequence>
<dbReference type="RefSeq" id="XP_021846506.1">
    <property type="nucleotide sequence ID" value="XM_021990814.1"/>
</dbReference>
<dbReference type="KEGG" id="soe:110786274"/>
<dbReference type="RefSeq" id="XP_021846505.1">
    <property type="nucleotide sequence ID" value="XM_021990813.1"/>
</dbReference>
<dbReference type="GO" id="GO:0005634">
    <property type="term" value="C:nucleus"/>
    <property type="evidence" value="ECO:0000318"/>
    <property type="project" value="GO_Central"/>
</dbReference>
<dbReference type="InterPro" id="IPR055315">
    <property type="entry name" value="Cramped-like"/>
</dbReference>
<dbReference type="Proteomes" id="UP000813463">
    <property type="component" value="Chromosome 3"/>
</dbReference>
<accession>A0A9R0JTG6</accession>
<dbReference type="PANTHER" id="PTHR21677:SF4">
    <property type="entry name" value="TSL-KINASE INTERACTING-LIKE PROTEIN"/>
    <property type="match status" value="1"/>
</dbReference>
<feature type="compositionally biased region" description="Basic residues" evidence="1">
    <location>
        <begin position="29"/>
        <end position="42"/>
    </location>
</feature>
<dbReference type="PANTHER" id="PTHR21677">
    <property type="entry name" value="CRAMPED PROTEIN"/>
    <property type="match status" value="1"/>
</dbReference>